<dbReference type="Proteomes" id="UP000504633">
    <property type="component" value="Unplaced"/>
</dbReference>
<dbReference type="UniPathway" id="UPA00109">
    <property type="reaction ID" value="UER00180"/>
</dbReference>
<dbReference type="GO" id="GO:0005739">
    <property type="term" value="C:mitochondrion"/>
    <property type="evidence" value="ECO:0007669"/>
    <property type="project" value="TreeGrafter"/>
</dbReference>
<keyword evidence="5 12" id="KW-0547">Nucleotide-binding</keyword>
<evidence type="ECO:0000256" key="11">
    <source>
        <dbReference type="ARBA" id="ARBA00048160"/>
    </source>
</evidence>
<dbReference type="RefSeq" id="XP_023172107.1">
    <property type="nucleotide sequence ID" value="XM_023316339.1"/>
</dbReference>
<protein>
    <recommendedName>
        <fullName evidence="12">Phosphotransferase</fullName>
        <ecNumber evidence="12">2.7.1.-</ecNumber>
    </recommendedName>
</protein>
<dbReference type="OMA" id="VYMSSKC"/>
<dbReference type="GO" id="GO:0005829">
    <property type="term" value="C:cytosol"/>
    <property type="evidence" value="ECO:0007669"/>
    <property type="project" value="TreeGrafter"/>
</dbReference>
<dbReference type="OrthoDB" id="419537at2759"/>
<dbReference type="PROSITE" id="PS51748">
    <property type="entry name" value="HEXOKINASE_2"/>
    <property type="match status" value="1"/>
</dbReference>
<evidence type="ECO:0000259" key="13">
    <source>
        <dbReference type="Pfam" id="PF00349"/>
    </source>
</evidence>
<dbReference type="GeneID" id="111600287"/>
<dbReference type="GO" id="GO:0001678">
    <property type="term" value="P:intracellular glucose homeostasis"/>
    <property type="evidence" value="ECO:0007669"/>
    <property type="project" value="InterPro"/>
</dbReference>
<dbReference type="InterPro" id="IPR001312">
    <property type="entry name" value="Hexokinase"/>
</dbReference>
<evidence type="ECO:0000313" key="16">
    <source>
        <dbReference type="RefSeq" id="XP_023172107.1"/>
    </source>
</evidence>
<dbReference type="SUPFAM" id="SSF53067">
    <property type="entry name" value="Actin-like ATPase domain"/>
    <property type="match status" value="2"/>
</dbReference>
<feature type="domain" description="Hexokinase N-terminal" evidence="13">
    <location>
        <begin position="13"/>
        <end position="206"/>
    </location>
</feature>
<dbReference type="PRINTS" id="PR00475">
    <property type="entry name" value="HEXOKINASE"/>
</dbReference>
<dbReference type="GO" id="GO:0006096">
    <property type="term" value="P:glycolytic process"/>
    <property type="evidence" value="ECO:0007669"/>
    <property type="project" value="UniProtKB-UniPathway"/>
</dbReference>
<evidence type="ECO:0000256" key="7">
    <source>
        <dbReference type="ARBA" id="ARBA00022840"/>
    </source>
</evidence>
<evidence type="ECO:0000256" key="3">
    <source>
        <dbReference type="ARBA" id="ARBA00009225"/>
    </source>
</evidence>
<evidence type="ECO:0000256" key="10">
    <source>
        <dbReference type="ARBA" id="ARBA00047905"/>
    </source>
</evidence>
<comment type="pathway">
    <text evidence="1">Carbohydrate degradation; glycolysis; D-glyceraldehyde 3-phosphate and glycerone phosphate from D-glucose: step 1/4.</text>
</comment>
<dbReference type="GO" id="GO:0005524">
    <property type="term" value="F:ATP binding"/>
    <property type="evidence" value="ECO:0007669"/>
    <property type="project" value="UniProtKB-UniRule"/>
</dbReference>
<dbReference type="GO" id="GO:0006006">
    <property type="term" value="P:glucose metabolic process"/>
    <property type="evidence" value="ECO:0007669"/>
    <property type="project" value="TreeGrafter"/>
</dbReference>
<evidence type="ECO:0000313" key="15">
    <source>
        <dbReference type="Proteomes" id="UP000504633"/>
    </source>
</evidence>
<dbReference type="GO" id="GO:0008865">
    <property type="term" value="F:fructokinase activity"/>
    <property type="evidence" value="ECO:0007669"/>
    <property type="project" value="TreeGrafter"/>
</dbReference>
<dbReference type="PANTHER" id="PTHR19443:SF16">
    <property type="entry name" value="HEXOKINASE TYPE 1-RELATED"/>
    <property type="match status" value="1"/>
</dbReference>
<comment type="pathway">
    <text evidence="2">Carbohydrate metabolism; hexose metabolism.</text>
</comment>
<keyword evidence="4 12" id="KW-0808">Transferase</keyword>
<keyword evidence="7 12" id="KW-0067">ATP-binding</keyword>
<evidence type="ECO:0000256" key="9">
    <source>
        <dbReference type="ARBA" id="ARBA00044613"/>
    </source>
</evidence>
<sequence length="447" mass="49885">MQFDPEEDFPEAWKLLKPFMLSDETLVTLRNSMSRELLKGLARDTHDQSSVPCLLSYVQQLPTSHERGRFLALEMWPTNCRIMLVKFGSEKDIYMSSKCVIVPHTVAASRGTTLFNFLAYNIAVFVRDKKVEKDNLPMGIAFAFELNKLSLDVGILLRWTKGYGAQGAVGKDVVQLLRNALDEYKDIHINLNSIVNIAIGALMAVSWSHPNCRMGLIVGTNTNAAYVEKTESCELYDGDPSIPIMIINTGWGNFGGNGHLELIRNEFDKLVDSVSSVPGTKFYEKCISTLYMGELVRLIVVRLMNMGVIFKGASMDYFGIQWKMEMKSIMAIESDPPNVYTSAQAVMEKFRIRNCSQRDLATLRFICKTVSLRSAQLVAVGVACLINRMNSPNISIAVEGGVYRLYPSYQMNLNKYALMLTNPQNKFEFIIAEDSPGVGAAIVAGLA</sequence>
<dbReference type="Gene3D" id="3.30.420.40">
    <property type="match status" value="1"/>
</dbReference>
<comment type="catalytic activity">
    <reaction evidence="9">
        <text>a D-hexose + ATP = a D-hexose 6-phosphate + ADP + H(+)</text>
        <dbReference type="Rhea" id="RHEA:22740"/>
        <dbReference type="ChEBI" id="CHEBI:4194"/>
        <dbReference type="ChEBI" id="CHEBI:15378"/>
        <dbReference type="ChEBI" id="CHEBI:30616"/>
        <dbReference type="ChEBI" id="CHEBI:229467"/>
        <dbReference type="ChEBI" id="CHEBI:456216"/>
        <dbReference type="EC" id="2.7.1.1"/>
    </reaction>
    <physiologicalReaction direction="left-to-right" evidence="9">
        <dbReference type="Rhea" id="RHEA:22741"/>
    </physiologicalReaction>
</comment>
<comment type="catalytic activity">
    <reaction evidence="11">
        <text>D-glucose + ATP = D-glucose 6-phosphate + ADP + H(+)</text>
        <dbReference type="Rhea" id="RHEA:17825"/>
        <dbReference type="ChEBI" id="CHEBI:4167"/>
        <dbReference type="ChEBI" id="CHEBI:15378"/>
        <dbReference type="ChEBI" id="CHEBI:30616"/>
        <dbReference type="ChEBI" id="CHEBI:61548"/>
        <dbReference type="ChEBI" id="CHEBI:456216"/>
        <dbReference type="EC" id="2.7.1.1"/>
    </reaction>
    <physiologicalReaction direction="left-to-right" evidence="11">
        <dbReference type="Rhea" id="RHEA:17826"/>
    </physiologicalReaction>
</comment>
<gene>
    <name evidence="16" type="primary">LOC111600287</name>
</gene>
<organism evidence="15 16">
    <name type="scientific">Drosophila hydei</name>
    <name type="common">Fruit fly</name>
    <dbReference type="NCBI Taxonomy" id="7224"/>
    <lineage>
        <taxon>Eukaryota</taxon>
        <taxon>Metazoa</taxon>
        <taxon>Ecdysozoa</taxon>
        <taxon>Arthropoda</taxon>
        <taxon>Hexapoda</taxon>
        <taxon>Insecta</taxon>
        <taxon>Pterygota</taxon>
        <taxon>Neoptera</taxon>
        <taxon>Endopterygota</taxon>
        <taxon>Diptera</taxon>
        <taxon>Brachycera</taxon>
        <taxon>Muscomorpha</taxon>
        <taxon>Ephydroidea</taxon>
        <taxon>Drosophilidae</taxon>
        <taxon>Drosophila</taxon>
    </lineage>
</organism>
<evidence type="ECO:0000256" key="2">
    <source>
        <dbReference type="ARBA" id="ARBA00005028"/>
    </source>
</evidence>
<comment type="similarity">
    <text evidence="3 12">Belongs to the hexokinase family.</text>
</comment>
<evidence type="ECO:0000256" key="8">
    <source>
        <dbReference type="ARBA" id="ARBA00023152"/>
    </source>
</evidence>
<keyword evidence="15" id="KW-1185">Reference proteome</keyword>
<name>A0A6J1LZR7_DROHY</name>
<dbReference type="EC" id="2.7.1.-" evidence="12"/>
<dbReference type="InterPro" id="IPR022672">
    <property type="entry name" value="Hexokinase_N"/>
</dbReference>
<evidence type="ECO:0000256" key="1">
    <source>
        <dbReference type="ARBA" id="ARBA00004888"/>
    </source>
</evidence>
<keyword evidence="6 12" id="KW-0418">Kinase</keyword>
<feature type="domain" description="Hexokinase C-terminal" evidence="14">
    <location>
        <begin position="213"/>
        <end position="444"/>
    </location>
</feature>
<accession>A0A6J1LZR7</accession>
<dbReference type="AlphaFoldDB" id="A0A6J1LZR7"/>
<keyword evidence="8 12" id="KW-0324">Glycolysis</keyword>
<dbReference type="KEGG" id="dhe:111600287"/>
<evidence type="ECO:0000256" key="12">
    <source>
        <dbReference type="RuleBase" id="RU362007"/>
    </source>
</evidence>
<dbReference type="Gene3D" id="3.40.367.20">
    <property type="match status" value="1"/>
</dbReference>
<dbReference type="InterPro" id="IPR043129">
    <property type="entry name" value="ATPase_NBD"/>
</dbReference>
<dbReference type="Pfam" id="PF03727">
    <property type="entry name" value="Hexokinase_2"/>
    <property type="match status" value="1"/>
</dbReference>
<evidence type="ECO:0000256" key="6">
    <source>
        <dbReference type="ARBA" id="ARBA00022777"/>
    </source>
</evidence>
<dbReference type="GO" id="GO:0005536">
    <property type="term" value="F:D-glucose binding"/>
    <property type="evidence" value="ECO:0007669"/>
    <property type="project" value="InterPro"/>
</dbReference>
<comment type="catalytic activity">
    <reaction evidence="10">
        <text>D-fructose + ATP = D-fructose 6-phosphate + ADP + H(+)</text>
        <dbReference type="Rhea" id="RHEA:16125"/>
        <dbReference type="ChEBI" id="CHEBI:15378"/>
        <dbReference type="ChEBI" id="CHEBI:30616"/>
        <dbReference type="ChEBI" id="CHEBI:37721"/>
        <dbReference type="ChEBI" id="CHEBI:61527"/>
        <dbReference type="ChEBI" id="CHEBI:456216"/>
        <dbReference type="EC" id="2.7.1.1"/>
    </reaction>
    <physiologicalReaction direction="left-to-right" evidence="10">
        <dbReference type="Rhea" id="RHEA:16126"/>
    </physiologicalReaction>
</comment>
<evidence type="ECO:0000259" key="14">
    <source>
        <dbReference type="Pfam" id="PF03727"/>
    </source>
</evidence>
<dbReference type="GO" id="GO:0004340">
    <property type="term" value="F:glucokinase activity"/>
    <property type="evidence" value="ECO:0007669"/>
    <property type="project" value="TreeGrafter"/>
</dbReference>
<evidence type="ECO:0000256" key="5">
    <source>
        <dbReference type="ARBA" id="ARBA00022741"/>
    </source>
</evidence>
<dbReference type="Pfam" id="PF00349">
    <property type="entry name" value="Hexokinase_1"/>
    <property type="match status" value="1"/>
</dbReference>
<dbReference type="InterPro" id="IPR022673">
    <property type="entry name" value="Hexokinase_C"/>
</dbReference>
<proteinExistence type="inferred from homology"/>
<dbReference type="UniPathway" id="UPA00242"/>
<dbReference type="PANTHER" id="PTHR19443">
    <property type="entry name" value="HEXOKINASE"/>
    <property type="match status" value="1"/>
</dbReference>
<evidence type="ECO:0000256" key="4">
    <source>
        <dbReference type="ARBA" id="ARBA00022679"/>
    </source>
</evidence>
<reference evidence="16" key="1">
    <citation type="submission" date="2025-08" db="UniProtKB">
        <authorList>
            <consortium name="RefSeq"/>
        </authorList>
    </citation>
    <scope>IDENTIFICATION</scope>
    <source>
        <strain evidence="16">15085-1641.00</strain>
        <tissue evidence="16">Whole body</tissue>
    </source>
</reference>